<dbReference type="EMBL" id="SNRW01023015">
    <property type="protein sequence ID" value="KAA6363358.1"/>
    <property type="molecule type" value="Genomic_DNA"/>
</dbReference>
<feature type="coiled-coil region" evidence="1">
    <location>
        <begin position="234"/>
        <end position="275"/>
    </location>
</feature>
<keyword evidence="1" id="KW-0175">Coiled coil</keyword>
<dbReference type="Proteomes" id="UP000324800">
    <property type="component" value="Unassembled WGS sequence"/>
</dbReference>
<evidence type="ECO:0000256" key="1">
    <source>
        <dbReference type="SAM" id="Coils"/>
    </source>
</evidence>
<comment type="caution">
    <text evidence="2">The sequence shown here is derived from an EMBL/GenBank/DDBJ whole genome shotgun (WGS) entry which is preliminary data.</text>
</comment>
<protein>
    <submittedName>
        <fullName evidence="2">Uncharacterized protein</fullName>
    </submittedName>
</protein>
<proteinExistence type="predicted"/>
<name>A0A5J4TYY8_9EUKA</name>
<feature type="non-terminal residue" evidence="2">
    <location>
        <position position="1"/>
    </location>
</feature>
<dbReference type="AlphaFoldDB" id="A0A5J4TYY8"/>
<accession>A0A5J4TYY8</accession>
<evidence type="ECO:0000313" key="3">
    <source>
        <dbReference type="Proteomes" id="UP000324800"/>
    </source>
</evidence>
<evidence type="ECO:0000313" key="2">
    <source>
        <dbReference type="EMBL" id="KAA6363358.1"/>
    </source>
</evidence>
<sequence length="406" mass="45963">VRPQITQHVGRLRLPEISDDDKIESLIQLIILSVSFAESEQNGIVATSGIVESVSGQMLETTNPKIRTLCGALIEVIQQRGCESGEQTDWRTLLSPIVSLLFNSDEKISEIGKQSLLKAIVQKAEILHGLLQLGIFDEASDLLDLTFPSQQTAQQQSQQQQQSILPQQILLNILEVVEKIIRQSEESIKKTDKLKKSAERIKQLKPPRQIKSILNSILSILEDEQEQDEIIQRERLIQEELQQAHEQVRLAQEQVRTAEQAKIEVEYEKRKVEERAREAILVKEQQIIYLQEIIDQKQNVQQNDVHFLGGSHKVHFQGGQDCFAHFQGSQSSKAHFQGGQDNKVHFQGGIGSKVHFQGGKDIDLDFQGPENCKMYFQGGKNYDITIQGSGRNVTIHGRPEQVLFTQ</sequence>
<gene>
    <name evidence="2" type="ORF">EZS28_041115</name>
</gene>
<reference evidence="2 3" key="1">
    <citation type="submission" date="2019-03" db="EMBL/GenBank/DDBJ databases">
        <title>Single cell metagenomics reveals metabolic interactions within the superorganism composed of flagellate Streblomastix strix and complex community of Bacteroidetes bacteria on its surface.</title>
        <authorList>
            <person name="Treitli S.C."/>
            <person name="Kolisko M."/>
            <person name="Husnik F."/>
            <person name="Keeling P."/>
            <person name="Hampl V."/>
        </authorList>
    </citation>
    <scope>NUCLEOTIDE SEQUENCE [LARGE SCALE GENOMIC DNA]</scope>
    <source>
        <strain evidence="2">ST1C</strain>
    </source>
</reference>
<organism evidence="2 3">
    <name type="scientific">Streblomastix strix</name>
    <dbReference type="NCBI Taxonomy" id="222440"/>
    <lineage>
        <taxon>Eukaryota</taxon>
        <taxon>Metamonada</taxon>
        <taxon>Preaxostyla</taxon>
        <taxon>Oxymonadida</taxon>
        <taxon>Streblomastigidae</taxon>
        <taxon>Streblomastix</taxon>
    </lineage>
</organism>